<evidence type="ECO:0000313" key="3">
    <source>
        <dbReference type="Proteomes" id="UP000807504"/>
    </source>
</evidence>
<reference evidence="2" key="1">
    <citation type="journal article" date="2020" name="bioRxiv">
        <title>Chromosome-level reference genome of the European wasp spider Argiope bruennichi: a resource for studies on range expansion and evolutionary adaptation.</title>
        <authorList>
            <person name="Sheffer M.M."/>
            <person name="Hoppe A."/>
            <person name="Krehenwinkel H."/>
            <person name="Uhl G."/>
            <person name="Kuss A.W."/>
            <person name="Jensen L."/>
            <person name="Jensen C."/>
            <person name="Gillespie R.G."/>
            <person name="Hoff K.J."/>
            <person name="Prost S."/>
        </authorList>
    </citation>
    <scope>NUCLEOTIDE SEQUENCE</scope>
</reference>
<dbReference type="Proteomes" id="UP000807504">
    <property type="component" value="Unassembled WGS sequence"/>
</dbReference>
<feature type="region of interest" description="Disordered" evidence="1">
    <location>
        <begin position="119"/>
        <end position="148"/>
    </location>
</feature>
<feature type="region of interest" description="Disordered" evidence="1">
    <location>
        <begin position="1"/>
        <end position="28"/>
    </location>
</feature>
<accession>A0A8T0F570</accession>
<gene>
    <name evidence="2" type="ORF">HNY73_011471</name>
</gene>
<feature type="compositionally biased region" description="Polar residues" evidence="1">
    <location>
        <begin position="119"/>
        <end position="139"/>
    </location>
</feature>
<protein>
    <submittedName>
        <fullName evidence="2">Uncharacterized protein</fullName>
    </submittedName>
</protein>
<evidence type="ECO:0000256" key="1">
    <source>
        <dbReference type="SAM" id="MobiDB-lite"/>
    </source>
</evidence>
<evidence type="ECO:0000313" key="2">
    <source>
        <dbReference type="EMBL" id="KAF8785991.1"/>
    </source>
</evidence>
<sequence>MSPYATPSTSPADGSSVPTRSISEANGRRETLGARSCVRLLKYGKDKRVVFFRLRTRSYMGALAGWILATLFNTLDKDDDQTESSIFHNGKLSFQVFLQIPSPLWPAGSVRTACSMSPYATPSTSPADGSSVPTRSISEANGRRETLGARVCELRS</sequence>
<name>A0A8T0F570_ARGBR</name>
<comment type="caution">
    <text evidence="2">The sequence shown here is derived from an EMBL/GenBank/DDBJ whole genome shotgun (WGS) entry which is preliminary data.</text>
</comment>
<organism evidence="2 3">
    <name type="scientific">Argiope bruennichi</name>
    <name type="common">Wasp spider</name>
    <name type="synonym">Aranea bruennichi</name>
    <dbReference type="NCBI Taxonomy" id="94029"/>
    <lineage>
        <taxon>Eukaryota</taxon>
        <taxon>Metazoa</taxon>
        <taxon>Ecdysozoa</taxon>
        <taxon>Arthropoda</taxon>
        <taxon>Chelicerata</taxon>
        <taxon>Arachnida</taxon>
        <taxon>Araneae</taxon>
        <taxon>Araneomorphae</taxon>
        <taxon>Entelegynae</taxon>
        <taxon>Araneoidea</taxon>
        <taxon>Araneidae</taxon>
        <taxon>Argiope</taxon>
    </lineage>
</organism>
<keyword evidence="3" id="KW-1185">Reference proteome</keyword>
<dbReference type="AlphaFoldDB" id="A0A8T0F570"/>
<proteinExistence type="predicted"/>
<feature type="compositionally biased region" description="Polar residues" evidence="1">
    <location>
        <begin position="1"/>
        <end position="24"/>
    </location>
</feature>
<reference evidence="2" key="2">
    <citation type="submission" date="2020-06" db="EMBL/GenBank/DDBJ databases">
        <authorList>
            <person name="Sheffer M."/>
        </authorList>
    </citation>
    <scope>NUCLEOTIDE SEQUENCE</scope>
</reference>
<dbReference type="EMBL" id="JABXBU010000030">
    <property type="protein sequence ID" value="KAF8785991.1"/>
    <property type="molecule type" value="Genomic_DNA"/>
</dbReference>